<reference evidence="2" key="1">
    <citation type="journal article" date="2021" name="PeerJ">
        <title>Extensive microbial diversity within the chicken gut microbiome revealed by metagenomics and culture.</title>
        <authorList>
            <person name="Gilroy R."/>
            <person name="Ravi A."/>
            <person name="Getino M."/>
            <person name="Pursley I."/>
            <person name="Horton D.L."/>
            <person name="Alikhan N.F."/>
            <person name="Baker D."/>
            <person name="Gharbi K."/>
            <person name="Hall N."/>
            <person name="Watson M."/>
            <person name="Adriaenssens E.M."/>
            <person name="Foster-Nyarko E."/>
            <person name="Jarju S."/>
            <person name="Secka A."/>
            <person name="Antonio M."/>
            <person name="Oren A."/>
            <person name="Chaudhuri R.R."/>
            <person name="La Ragione R."/>
            <person name="Hildebrand F."/>
            <person name="Pallen M.J."/>
        </authorList>
    </citation>
    <scope>NUCLEOTIDE SEQUENCE</scope>
    <source>
        <strain evidence="2">ChiHjej13B12-24818</strain>
    </source>
</reference>
<dbReference type="Gene3D" id="3.40.50.1240">
    <property type="entry name" value="Phosphoglycerate mutase-like"/>
    <property type="match status" value="1"/>
</dbReference>
<dbReference type="InterPro" id="IPR050275">
    <property type="entry name" value="PGM_Phosphatase"/>
</dbReference>
<sequence>MRLLLVRHGQTSNNVAGALDTAFPGAGLTELGHAQARAVPKALREERIAGIHVSHLIRTHETASPLAATLGIPLQITEGLEEIAAGDFEMRRDKEAVDAYQDNQSRWAGKALGHALPGGEDGRRFWARYAGALRQIAGYYTDDATVAVFSHGAAIRVFSILATGLAPATRYERPLFNTGMVTLTGHPEQGWQLEDWASEPVGGAHLLGDTSHDVTADSTADAAEPAEAADPVV</sequence>
<dbReference type="InterPro" id="IPR001345">
    <property type="entry name" value="PG/BPGM_mutase_AS"/>
</dbReference>
<dbReference type="Proteomes" id="UP000823823">
    <property type="component" value="Unassembled WGS sequence"/>
</dbReference>
<comment type="caution">
    <text evidence="2">The sequence shown here is derived from an EMBL/GenBank/DDBJ whole genome shotgun (WGS) entry which is preliminary data.</text>
</comment>
<accession>A0A9D2LF46</accession>
<protein>
    <submittedName>
        <fullName evidence="2">Histidine phosphatase family protein</fullName>
    </submittedName>
</protein>
<dbReference type="PROSITE" id="PS00175">
    <property type="entry name" value="PG_MUTASE"/>
    <property type="match status" value="1"/>
</dbReference>
<reference evidence="2" key="2">
    <citation type="submission" date="2021-04" db="EMBL/GenBank/DDBJ databases">
        <authorList>
            <person name="Gilroy R."/>
        </authorList>
    </citation>
    <scope>NUCLEOTIDE SEQUENCE</scope>
    <source>
        <strain evidence="2">ChiHjej13B12-24818</strain>
    </source>
</reference>
<dbReference type="SUPFAM" id="SSF53254">
    <property type="entry name" value="Phosphoglycerate mutase-like"/>
    <property type="match status" value="1"/>
</dbReference>
<evidence type="ECO:0000313" key="3">
    <source>
        <dbReference type="Proteomes" id="UP000823823"/>
    </source>
</evidence>
<dbReference type="InterPro" id="IPR029033">
    <property type="entry name" value="His_PPase_superfam"/>
</dbReference>
<name>A0A9D2LF46_9MICO</name>
<dbReference type="PANTHER" id="PTHR48100:SF58">
    <property type="entry name" value="PE-PGRS FAMILY PROTEIN PE_PGRS11"/>
    <property type="match status" value="1"/>
</dbReference>
<gene>
    <name evidence="2" type="ORF">H9786_13355</name>
</gene>
<feature type="region of interest" description="Disordered" evidence="1">
    <location>
        <begin position="208"/>
        <end position="233"/>
    </location>
</feature>
<dbReference type="AlphaFoldDB" id="A0A9D2LF46"/>
<dbReference type="SMART" id="SM00855">
    <property type="entry name" value="PGAM"/>
    <property type="match status" value="1"/>
</dbReference>
<dbReference type="GO" id="GO:0005737">
    <property type="term" value="C:cytoplasm"/>
    <property type="evidence" value="ECO:0007669"/>
    <property type="project" value="TreeGrafter"/>
</dbReference>
<dbReference type="CDD" id="cd07067">
    <property type="entry name" value="HP_PGM_like"/>
    <property type="match status" value="1"/>
</dbReference>
<dbReference type="GO" id="GO:0016791">
    <property type="term" value="F:phosphatase activity"/>
    <property type="evidence" value="ECO:0007669"/>
    <property type="project" value="TreeGrafter"/>
</dbReference>
<proteinExistence type="predicted"/>
<dbReference type="EMBL" id="DWZH01000103">
    <property type="protein sequence ID" value="HJB11487.1"/>
    <property type="molecule type" value="Genomic_DNA"/>
</dbReference>
<dbReference type="InterPro" id="IPR013078">
    <property type="entry name" value="His_Pase_superF_clade-1"/>
</dbReference>
<evidence type="ECO:0000313" key="2">
    <source>
        <dbReference type="EMBL" id="HJB11487.1"/>
    </source>
</evidence>
<organism evidence="2 3">
    <name type="scientific">Candidatus Brachybacterium merdavium</name>
    <dbReference type="NCBI Taxonomy" id="2838513"/>
    <lineage>
        <taxon>Bacteria</taxon>
        <taxon>Bacillati</taxon>
        <taxon>Actinomycetota</taxon>
        <taxon>Actinomycetes</taxon>
        <taxon>Micrococcales</taxon>
        <taxon>Dermabacteraceae</taxon>
        <taxon>Brachybacterium</taxon>
    </lineage>
</organism>
<feature type="compositionally biased region" description="Low complexity" evidence="1">
    <location>
        <begin position="220"/>
        <end position="233"/>
    </location>
</feature>
<evidence type="ECO:0000256" key="1">
    <source>
        <dbReference type="SAM" id="MobiDB-lite"/>
    </source>
</evidence>
<dbReference type="Pfam" id="PF00300">
    <property type="entry name" value="His_Phos_1"/>
    <property type="match status" value="1"/>
</dbReference>
<dbReference type="PANTHER" id="PTHR48100">
    <property type="entry name" value="BROAD-SPECIFICITY PHOSPHATASE YOR283W-RELATED"/>
    <property type="match status" value="1"/>
</dbReference>